<reference evidence="14 15" key="1">
    <citation type="submission" date="2024-05" db="EMBL/GenBank/DDBJ databases">
        <authorList>
            <person name="Duchaud E."/>
        </authorList>
    </citation>
    <scope>NUCLEOTIDE SEQUENCE [LARGE SCALE GENOMIC DNA]</scope>
    <source>
        <strain evidence="14">Ena-SAMPLE-TAB-13-05-2024-13:56:06:370-140302</strain>
    </source>
</reference>
<dbReference type="SUPFAM" id="SSF56935">
    <property type="entry name" value="Porins"/>
    <property type="match status" value="1"/>
</dbReference>
<evidence type="ECO:0000256" key="5">
    <source>
        <dbReference type="ARBA" id="ARBA00023077"/>
    </source>
</evidence>
<evidence type="ECO:0000256" key="3">
    <source>
        <dbReference type="ARBA" id="ARBA00022452"/>
    </source>
</evidence>
<evidence type="ECO:0000256" key="6">
    <source>
        <dbReference type="ARBA" id="ARBA00023136"/>
    </source>
</evidence>
<evidence type="ECO:0000313" key="14">
    <source>
        <dbReference type="EMBL" id="CAL2089483.1"/>
    </source>
</evidence>
<dbReference type="SUPFAM" id="SSF49464">
    <property type="entry name" value="Carboxypeptidase regulatory domain-like"/>
    <property type="match status" value="1"/>
</dbReference>
<comment type="subcellular location">
    <subcellularLocation>
        <location evidence="1 8">Cell outer membrane</location>
        <topology evidence="1 8">Multi-pass membrane protein</topology>
    </subcellularLocation>
</comment>
<evidence type="ECO:0000256" key="1">
    <source>
        <dbReference type="ARBA" id="ARBA00004571"/>
    </source>
</evidence>
<keyword evidence="3 8" id="KW-1134">Transmembrane beta strand</keyword>
<comment type="similarity">
    <text evidence="8 9">Belongs to the TonB-dependent receptor family.</text>
</comment>
<protein>
    <recommendedName>
        <fullName evidence="16">TonB-linked SusC/RagA family outer membrane protein</fullName>
    </recommendedName>
</protein>
<dbReference type="NCBIfam" id="TIGR04056">
    <property type="entry name" value="OMP_RagA_SusC"/>
    <property type="match status" value="1"/>
</dbReference>
<dbReference type="InterPro" id="IPR023997">
    <property type="entry name" value="TonB-dep_OMP_SusC/RagA_CS"/>
</dbReference>
<accession>A0ABM9P3I9</accession>
<dbReference type="InterPro" id="IPR037066">
    <property type="entry name" value="Plug_dom_sf"/>
</dbReference>
<keyword evidence="4 8" id="KW-0812">Transmembrane</keyword>
<feature type="region of interest" description="Disordered" evidence="10">
    <location>
        <begin position="189"/>
        <end position="210"/>
    </location>
</feature>
<keyword evidence="6 8" id="KW-0472">Membrane</keyword>
<evidence type="ECO:0000256" key="2">
    <source>
        <dbReference type="ARBA" id="ARBA00022448"/>
    </source>
</evidence>
<feature type="chain" id="PRO_5045982104" description="TonB-linked SusC/RagA family outer membrane protein" evidence="11">
    <location>
        <begin position="21"/>
        <end position="1024"/>
    </location>
</feature>
<dbReference type="Gene3D" id="2.60.40.1120">
    <property type="entry name" value="Carboxypeptidase-like, regulatory domain"/>
    <property type="match status" value="1"/>
</dbReference>
<evidence type="ECO:0000256" key="9">
    <source>
        <dbReference type="RuleBase" id="RU003357"/>
    </source>
</evidence>
<dbReference type="EMBL" id="CAXIXY010000005">
    <property type="protein sequence ID" value="CAL2089483.1"/>
    <property type="molecule type" value="Genomic_DNA"/>
</dbReference>
<evidence type="ECO:0000259" key="12">
    <source>
        <dbReference type="Pfam" id="PF00593"/>
    </source>
</evidence>
<evidence type="ECO:0000313" key="15">
    <source>
        <dbReference type="Proteomes" id="UP001497416"/>
    </source>
</evidence>
<dbReference type="Pfam" id="PF07715">
    <property type="entry name" value="Plug"/>
    <property type="match status" value="1"/>
</dbReference>
<dbReference type="Pfam" id="PF13715">
    <property type="entry name" value="CarbopepD_reg_2"/>
    <property type="match status" value="1"/>
</dbReference>
<dbReference type="Proteomes" id="UP001497416">
    <property type="component" value="Unassembled WGS sequence"/>
</dbReference>
<dbReference type="InterPro" id="IPR036942">
    <property type="entry name" value="Beta-barrel_TonB_sf"/>
</dbReference>
<comment type="caution">
    <text evidence="14">The sequence shown here is derived from an EMBL/GenBank/DDBJ whole genome shotgun (WGS) entry which is preliminary data.</text>
</comment>
<keyword evidence="2 8" id="KW-0813">Transport</keyword>
<feature type="signal peptide" evidence="11">
    <location>
        <begin position="1"/>
        <end position="20"/>
    </location>
</feature>
<evidence type="ECO:0000256" key="11">
    <source>
        <dbReference type="SAM" id="SignalP"/>
    </source>
</evidence>
<feature type="domain" description="TonB-dependent receptor-like beta-barrel" evidence="12">
    <location>
        <begin position="412"/>
        <end position="781"/>
    </location>
</feature>
<dbReference type="InterPro" id="IPR012910">
    <property type="entry name" value="Plug_dom"/>
</dbReference>
<evidence type="ECO:0000256" key="7">
    <source>
        <dbReference type="ARBA" id="ARBA00023237"/>
    </source>
</evidence>
<dbReference type="InterPro" id="IPR023996">
    <property type="entry name" value="TonB-dep_OMP_SusC/RagA"/>
</dbReference>
<evidence type="ECO:0000256" key="8">
    <source>
        <dbReference type="PROSITE-ProRule" id="PRU01360"/>
    </source>
</evidence>
<evidence type="ECO:0008006" key="16">
    <source>
        <dbReference type="Google" id="ProtNLM"/>
    </source>
</evidence>
<sequence length="1024" mass="111436">MKKILLLLCFSLMSFWGAIAQTKISGKVTSKSDGEPLPGVNVVIKGTNKGVETDFDGQYTIEAKSGDILEFSFIGMETFSVTVGNNNIINVVLQEGNVLDEVVVTALGIKKEKKALTYSAQEVSGDELTKVKQTNPLNSLSGKSAGITVNRSSSGLGGTAKVVLRGNASTTNNDPLYVIDGIPMLNQGNGSNGAEPGTDIFGSQTGNRDGGDAMSLINPDDIESITVLKGSSASALYGSQGANGVILITTKKGKEGKLSVNVNSSITMDQVMSLPKLQSEYQSASVGNPIAENGRVSDPKSWGTNASGLSNDAEGFFNTGYTSINAVSLTAGNAKAQTYFSFANTLGSGVIPQNRLIRNSITLRETAKFLNDKIDVSASVNLSDQTIWNRPTNGLYSNPLTGVYLHPVGIDRNIYRDKFEYFDTSRNIYDQFASSFDENIQQNPYWLINRNPSFDKAQRVLTNLSVKYQISDNFSIQTRGSYDKTFFTFDKRQYAGTDPVNSGDNGRYILEKTENTQQYIDLIANYSKDFSDDISFIGLLGTSLTKFKIGDKLFLDSGRDGNGLNFPNVFTLANFQNTNNIAQSVANREVQSIFGSANIGYKKMLYLDVTGRTDWSSTLVNTNSTSFFYPSVGLTGIISEMFELPEVFNFAKLRVSYAEVGKDIPVYATVPLNSINSTNTGISNAPFAPIPGETLEPERQKSFEIGAEFRLLDNRLGVEFTYYNTRTLNQIFFIQAAPNPQGYTQNIVNAGEITNKGIELVIDGKPIVTDNFTWNSTLNFAQNENKVVSVHPSLQNGEAIITGRGVNGYEFSLIEGEDFGSIKARSLVRDENGVPVINSSGTLQSTDFTTVAHAQPDFTLGWNNTFRYKDFSFSFLIDGKFGGNVVSVTEAVNDKYGVSQATADARNTNGGQINVVDENGVASQITAQEYYNAIGGRDGMLGEYVYDATNVSLRELSIGYKLPIESEFFESIRLSLIANNLFFLYKDAPFDPNITASTGLGLQGVDIFNQPSTRSLGLNVNINF</sequence>
<keyword evidence="7 8" id="KW-0998">Cell outer membrane</keyword>
<evidence type="ECO:0000256" key="4">
    <source>
        <dbReference type="ARBA" id="ARBA00022692"/>
    </source>
</evidence>
<feature type="domain" description="TonB-dependent receptor plug" evidence="13">
    <location>
        <begin position="113"/>
        <end position="245"/>
    </location>
</feature>
<dbReference type="NCBIfam" id="TIGR04057">
    <property type="entry name" value="SusC_RagA_signa"/>
    <property type="match status" value="1"/>
</dbReference>
<evidence type="ECO:0000259" key="13">
    <source>
        <dbReference type="Pfam" id="PF07715"/>
    </source>
</evidence>
<evidence type="ECO:0000256" key="10">
    <source>
        <dbReference type="SAM" id="MobiDB-lite"/>
    </source>
</evidence>
<keyword evidence="11" id="KW-0732">Signal</keyword>
<gene>
    <name evidence="14" type="ORF">T190607A01A_30330</name>
</gene>
<dbReference type="Gene3D" id="2.40.170.20">
    <property type="entry name" value="TonB-dependent receptor, beta-barrel domain"/>
    <property type="match status" value="1"/>
</dbReference>
<keyword evidence="5 9" id="KW-0798">TonB box</keyword>
<organism evidence="14 15">
    <name type="scientific">Tenacibaculum platacis</name>
    <dbReference type="NCBI Taxonomy" id="3137852"/>
    <lineage>
        <taxon>Bacteria</taxon>
        <taxon>Pseudomonadati</taxon>
        <taxon>Bacteroidota</taxon>
        <taxon>Flavobacteriia</taxon>
        <taxon>Flavobacteriales</taxon>
        <taxon>Flavobacteriaceae</taxon>
        <taxon>Tenacibaculum</taxon>
    </lineage>
</organism>
<name>A0ABM9P3I9_9FLAO</name>
<dbReference type="InterPro" id="IPR039426">
    <property type="entry name" value="TonB-dep_rcpt-like"/>
</dbReference>
<dbReference type="Pfam" id="PF00593">
    <property type="entry name" value="TonB_dep_Rec_b-barrel"/>
    <property type="match status" value="1"/>
</dbReference>
<dbReference type="InterPro" id="IPR008969">
    <property type="entry name" value="CarboxyPept-like_regulatory"/>
</dbReference>
<keyword evidence="15" id="KW-1185">Reference proteome</keyword>
<dbReference type="Gene3D" id="2.170.130.10">
    <property type="entry name" value="TonB-dependent receptor, plug domain"/>
    <property type="match status" value="1"/>
</dbReference>
<dbReference type="InterPro" id="IPR000531">
    <property type="entry name" value="Beta-barrel_TonB"/>
</dbReference>
<dbReference type="RefSeq" id="WP_348712725.1">
    <property type="nucleotide sequence ID" value="NZ_CAXIXY010000005.1"/>
</dbReference>
<dbReference type="PROSITE" id="PS52016">
    <property type="entry name" value="TONB_DEPENDENT_REC_3"/>
    <property type="match status" value="1"/>
</dbReference>
<proteinExistence type="inferred from homology"/>